<evidence type="ECO:0000259" key="1">
    <source>
        <dbReference type="Pfam" id="PF13566"/>
    </source>
</evidence>
<dbReference type="HOGENOM" id="CLU_068835_0_0_9"/>
<dbReference type="InterPro" id="IPR023875">
    <property type="entry name" value="DNA_repair_put"/>
</dbReference>
<protein>
    <submittedName>
        <fullName evidence="2">Putative DNA metabolism protein</fullName>
    </submittedName>
</protein>
<comment type="caution">
    <text evidence="2">The sequence shown here is derived from an EMBL/GenBank/DDBJ whole genome shotgun (WGS) entry which is preliminary data.</text>
</comment>
<evidence type="ECO:0000313" key="2">
    <source>
        <dbReference type="EMBL" id="EFF68429.1"/>
    </source>
</evidence>
<proteinExistence type="predicted"/>
<dbReference type="AlphaFoldDB" id="D4S0T1"/>
<feature type="domain" description="DUF4130" evidence="1">
    <location>
        <begin position="79"/>
        <end position="239"/>
    </location>
</feature>
<sequence>MVIFRCDGTYEGILTAVFSGYWSDDVMIECDNDNMFVFGECTEVVTDLSKSLRVAKGIRKISYEAEYMMYLAALNNNPDRGTDIFYFVKSVFQNGAGGISDYHDVHVANVNKMCRNTGREYDHFRGFLRFEQYDNFLLGKIRPVNNLLTLLGSFFTDRLLQENFVIADMGRGKAAVHNKGGEYIITDVDTGYIMSLQPDDKEKELKRLYEMFRKSISIKERTNINLQKQNMPLRFREYM</sequence>
<keyword evidence="3" id="KW-1185">Reference proteome</keyword>
<dbReference type="STRING" id="45851.BHV86_09305"/>
<organism evidence="2 3">
    <name type="scientific">Eshraghiella crossota DSM 2876</name>
    <dbReference type="NCBI Taxonomy" id="511680"/>
    <lineage>
        <taxon>Bacteria</taxon>
        <taxon>Bacillati</taxon>
        <taxon>Bacillota</taxon>
        <taxon>Clostridia</taxon>
        <taxon>Lachnospirales</taxon>
        <taxon>Lachnospiraceae</taxon>
        <taxon>Eshraghiella</taxon>
    </lineage>
</organism>
<dbReference type="GeneID" id="98918076"/>
<name>D4S0T1_9FIRM</name>
<dbReference type="NCBIfam" id="TIGR03915">
    <property type="entry name" value="SAM_7_link_chp"/>
    <property type="match status" value="1"/>
</dbReference>
<accession>D4S0T1</accession>
<dbReference type="Pfam" id="PF13566">
    <property type="entry name" value="DUF4130"/>
    <property type="match status" value="1"/>
</dbReference>
<evidence type="ECO:0000313" key="3">
    <source>
        <dbReference type="Proteomes" id="UP000006238"/>
    </source>
</evidence>
<dbReference type="eggNOG" id="ENOG502Z969">
    <property type="taxonomic scope" value="Bacteria"/>
</dbReference>
<dbReference type="RefSeq" id="WP_005603449.1">
    <property type="nucleotide sequence ID" value="NZ_GG663524.1"/>
</dbReference>
<dbReference type="InterPro" id="IPR025404">
    <property type="entry name" value="DUF4130"/>
</dbReference>
<dbReference type="Proteomes" id="UP000006238">
    <property type="component" value="Unassembled WGS sequence"/>
</dbReference>
<gene>
    <name evidence="2" type="ORF">BUTYVIB_01701</name>
</gene>
<reference evidence="2 3" key="1">
    <citation type="submission" date="2010-02" db="EMBL/GenBank/DDBJ databases">
        <authorList>
            <person name="Weinstock G."/>
            <person name="Sodergren E."/>
            <person name="Clifton S."/>
            <person name="Fulton L."/>
            <person name="Fulton B."/>
            <person name="Courtney L."/>
            <person name="Fronick C."/>
            <person name="Harrison M."/>
            <person name="Strong C."/>
            <person name="Farmer C."/>
            <person name="Delahaunty K."/>
            <person name="Markovic C."/>
            <person name="Hall O."/>
            <person name="Minx P."/>
            <person name="Tomlinson C."/>
            <person name="Mitreva M."/>
            <person name="Nelson J."/>
            <person name="Hou S."/>
            <person name="Wollam A."/>
            <person name="Pepin K.H."/>
            <person name="Johnson M."/>
            <person name="Bhonagiri V."/>
            <person name="Zhang X."/>
            <person name="Suruliraj S."/>
            <person name="Warren W."/>
            <person name="Chinwalla A."/>
            <person name="Mardis E.R."/>
            <person name="Wilson R.K."/>
        </authorList>
    </citation>
    <scope>NUCLEOTIDE SEQUENCE [LARGE SCALE GENOMIC DNA]</scope>
    <source>
        <strain evidence="2 3">DSM 2876</strain>
    </source>
</reference>
<dbReference type="EMBL" id="ABWN01000030">
    <property type="protein sequence ID" value="EFF68429.1"/>
    <property type="molecule type" value="Genomic_DNA"/>
</dbReference>